<dbReference type="PANTHER" id="PTHR30146:SF138">
    <property type="entry name" value="TRANSCRIPTIONAL REGULATORY PROTEIN"/>
    <property type="match status" value="1"/>
</dbReference>
<dbReference type="GO" id="GO:0000976">
    <property type="term" value="F:transcription cis-regulatory region binding"/>
    <property type="evidence" value="ECO:0007669"/>
    <property type="project" value="TreeGrafter"/>
</dbReference>
<dbReference type="SUPFAM" id="SSF47413">
    <property type="entry name" value="lambda repressor-like DNA-binding domains"/>
    <property type="match status" value="1"/>
</dbReference>
<dbReference type="SMART" id="SM00354">
    <property type="entry name" value="HTH_LACI"/>
    <property type="match status" value="1"/>
</dbReference>
<accession>A0AAN1ML26</accession>
<dbReference type="PROSITE" id="PS00356">
    <property type="entry name" value="HTH_LACI_1"/>
    <property type="match status" value="1"/>
</dbReference>
<dbReference type="PANTHER" id="PTHR30146">
    <property type="entry name" value="LACI-RELATED TRANSCRIPTIONAL REPRESSOR"/>
    <property type="match status" value="1"/>
</dbReference>
<gene>
    <name evidence="6" type="ORF">C2L64_22070</name>
    <name evidence="7" type="ORF">WQE_24372</name>
</gene>
<feature type="domain" description="HTH lacI-type" evidence="5">
    <location>
        <begin position="93"/>
        <end position="147"/>
    </location>
</feature>
<keyword evidence="2" id="KW-0238">DNA-binding</keyword>
<dbReference type="InterPro" id="IPR028082">
    <property type="entry name" value="Peripla_BP_I"/>
</dbReference>
<feature type="compositionally biased region" description="Polar residues" evidence="4">
    <location>
        <begin position="1"/>
        <end position="13"/>
    </location>
</feature>
<dbReference type="Proteomes" id="UP000236649">
    <property type="component" value="Chromosome 2"/>
</dbReference>
<dbReference type="CDD" id="cd01392">
    <property type="entry name" value="HTH_LacI"/>
    <property type="match status" value="1"/>
</dbReference>
<dbReference type="SUPFAM" id="SSF53822">
    <property type="entry name" value="Periplasmic binding protein-like I"/>
    <property type="match status" value="1"/>
</dbReference>
<protein>
    <submittedName>
        <fullName evidence="6 7">Transcriptional regulator</fullName>
    </submittedName>
</protein>
<keyword evidence="1" id="KW-0805">Transcription regulation</keyword>
<keyword evidence="8" id="KW-1185">Reference proteome</keyword>
<evidence type="ECO:0000313" key="8">
    <source>
        <dbReference type="Proteomes" id="UP000004980"/>
    </source>
</evidence>
<reference evidence="6 9" key="2">
    <citation type="submission" date="2018-01" db="EMBL/GenBank/DDBJ databases">
        <title>Species boundaries and ecological features among Paraburkholderia terrae DSMZ17804T, P. hospita DSMZ17164T and P. caribensis DSMZ13236T.</title>
        <authorList>
            <person name="Pratama A.A."/>
        </authorList>
    </citation>
    <scope>NUCLEOTIDE SEQUENCE [LARGE SCALE GENOMIC DNA]</scope>
    <source>
        <strain evidence="6 9">DSM 17164</strain>
    </source>
</reference>
<dbReference type="AlphaFoldDB" id="A0AAN1ML26"/>
<organism evidence="6 9">
    <name type="scientific">Paraburkholderia hospita</name>
    <dbReference type="NCBI Taxonomy" id="169430"/>
    <lineage>
        <taxon>Bacteria</taxon>
        <taxon>Pseudomonadati</taxon>
        <taxon>Pseudomonadota</taxon>
        <taxon>Betaproteobacteria</taxon>
        <taxon>Burkholderiales</taxon>
        <taxon>Burkholderiaceae</taxon>
        <taxon>Paraburkholderia</taxon>
    </lineage>
</organism>
<dbReference type="EMBL" id="AKAU01000125">
    <property type="protein sequence ID" value="EIM98300.1"/>
    <property type="molecule type" value="Genomic_DNA"/>
</dbReference>
<evidence type="ECO:0000256" key="3">
    <source>
        <dbReference type="ARBA" id="ARBA00023163"/>
    </source>
</evidence>
<proteinExistence type="predicted"/>
<evidence type="ECO:0000256" key="2">
    <source>
        <dbReference type="ARBA" id="ARBA00023125"/>
    </source>
</evidence>
<evidence type="ECO:0000313" key="6">
    <source>
        <dbReference type="EMBL" id="AUT71020.1"/>
    </source>
</evidence>
<evidence type="ECO:0000313" key="9">
    <source>
        <dbReference type="Proteomes" id="UP000236649"/>
    </source>
</evidence>
<dbReference type="PROSITE" id="PS50932">
    <property type="entry name" value="HTH_LACI_2"/>
    <property type="match status" value="1"/>
</dbReference>
<dbReference type="Pfam" id="PF00356">
    <property type="entry name" value="LacI"/>
    <property type="match status" value="1"/>
</dbReference>
<feature type="region of interest" description="Disordered" evidence="4">
    <location>
        <begin position="71"/>
        <end position="93"/>
    </location>
</feature>
<dbReference type="EMBL" id="CP026106">
    <property type="protein sequence ID" value="AUT71020.1"/>
    <property type="molecule type" value="Genomic_DNA"/>
</dbReference>
<evidence type="ECO:0000256" key="4">
    <source>
        <dbReference type="SAM" id="MobiDB-lite"/>
    </source>
</evidence>
<evidence type="ECO:0000313" key="7">
    <source>
        <dbReference type="EMBL" id="EIM98300.1"/>
    </source>
</evidence>
<dbReference type="Pfam" id="PF13377">
    <property type="entry name" value="Peripla_BP_3"/>
    <property type="match status" value="1"/>
</dbReference>
<feature type="region of interest" description="Disordered" evidence="4">
    <location>
        <begin position="1"/>
        <end position="25"/>
    </location>
</feature>
<dbReference type="InterPro" id="IPR010982">
    <property type="entry name" value="Lambda_DNA-bd_dom_sf"/>
</dbReference>
<dbReference type="InterPro" id="IPR000843">
    <property type="entry name" value="HTH_LacI"/>
</dbReference>
<reference evidence="7 8" key="1">
    <citation type="journal article" date="2012" name="J. Bacteriol.">
        <title>Draft Genome Sequence of the Soil Bacterium Burkholderia terrae Strain BS001, Which Interacts with Fungal Surface Structures.</title>
        <authorList>
            <person name="Nazir R."/>
            <person name="Hansen M.A."/>
            <person name="Sorensen S."/>
            <person name="van Elsas J.D."/>
        </authorList>
    </citation>
    <scope>NUCLEOTIDE SEQUENCE [LARGE SCALE GENOMIC DNA]</scope>
    <source>
        <strain evidence="7 8">BS001</strain>
    </source>
</reference>
<keyword evidence="3" id="KW-0804">Transcription</keyword>
<dbReference type="Gene3D" id="3.40.50.2300">
    <property type="match status" value="2"/>
</dbReference>
<evidence type="ECO:0000256" key="1">
    <source>
        <dbReference type="ARBA" id="ARBA00023015"/>
    </source>
</evidence>
<dbReference type="GO" id="GO:0003700">
    <property type="term" value="F:DNA-binding transcription factor activity"/>
    <property type="evidence" value="ECO:0007669"/>
    <property type="project" value="TreeGrafter"/>
</dbReference>
<dbReference type="Proteomes" id="UP000004980">
    <property type="component" value="Unassembled WGS sequence"/>
</dbReference>
<name>A0AAN1ML26_9BURK</name>
<evidence type="ECO:0000259" key="5">
    <source>
        <dbReference type="PROSITE" id="PS50932"/>
    </source>
</evidence>
<sequence length="431" mass="46609">MEGSASATSSPPSQEARPDLNAGSMRGVGSPGCSVFAAVALARAGLTEGGTQQFCLRPDAGFADRMSIESKGNMTRRTSGAADVASPDDERKPSIRDVAQLADVSLGTVSRVINAHPNVREDTRKRVKAAIVELGYVPNMVAQSMRSNRSMTFACVMRDFTVPVLSLFVDSMQKEIEGFGFSLMVASSYHDLKRERELLLGFQQRRIDGLVIATSSEEDPALLTMLREAQFPIVLLDRELPAELDSVSVNHAAGVRQAVLHLADLGHRRIAIISGEPGVHPTQSRLKGFGDAFKERGLTLEPELIRHATFARDAGYTETRHLLELDKPPTAIVAGGTSLLPGVMQATRERGLVIPQDLSVVAGADSDVALLATPAFTVVRWNHDQLGKAAGRFLMERLDNPKLPRRRLTVDAELVMRGSCASPRRTVALRG</sequence>
<dbReference type="KEGG" id="phs:C2L64_22070"/>
<dbReference type="InterPro" id="IPR046335">
    <property type="entry name" value="LacI/GalR-like_sensor"/>
</dbReference>
<dbReference type="Gene3D" id="1.10.260.40">
    <property type="entry name" value="lambda repressor-like DNA-binding domains"/>
    <property type="match status" value="1"/>
</dbReference>